<sequence length="318" mass="34539">MPAGPPPDELKAITPYLQRAAELQAKEPIVAYYCKFFAAKLALERASRTDSEKQYLLAIMQELEQDKKNLAGNEAITNDVVGYAHVENFALRIFFNADTEDRDGRASKKTAKTFLAASMFLELLKVFGEVDAEVKDKIRYSKFKAGDIIKALREGRVPTPGAPGEEPASTPNAPAEPHPDFGSPYDPSFDPAAIPPADHRQHPHSFEPNSYPPPGGAPYPISTTTSTFPASASSPSSTSAPIPTPKTPSHQQQPPQQQTAMSPTTMNAVSAAYDVSYKAVQAAQKHARFAISALQYDDVNNAVENLEKALALLKPFKK</sequence>
<evidence type="ECO:0000256" key="1">
    <source>
        <dbReference type="ARBA" id="ARBA00004481"/>
    </source>
</evidence>
<evidence type="ECO:0000256" key="7">
    <source>
        <dbReference type="ARBA" id="ARBA00022927"/>
    </source>
</evidence>
<dbReference type="GO" id="GO:0015031">
    <property type="term" value="P:protein transport"/>
    <property type="evidence" value="ECO:0007669"/>
    <property type="project" value="UniProtKB-KW"/>
</dbReference>
<dbReference type="AlphaFoldDB" id="A0AAD5TU33"/>
<feature type="domain" description="Vta1 C-terminal" evidence="11">
    <location>
        <begin position="279"/>
        <end position="313"/>
    </location>
</feature>
<evidence type="ECO:0000313" key="13">
    <source>
        <dbReference type="Proteomes" id="UP001212152"/>
    </source>
</evidence>
<feature type="region of interest" description="Disordered" evidence="9">
    <location>
        <begin position="154"/>
        <end position="264"/>
    </location>
</feature>
<dbReference type="Gene3D" id="1.25.40.270">
    <property type="entry name" value="Vacuolar protein sorting-associated protein vta1"/>
    <property type="match status" value="1"/>
</dbReference>
<accession>A0AAD5TU33</accession>
<dbReference type="InterPro" id="IPR039431">
    <property type="entry name" value="Vta1/CALS_N"/>
</dbReference>
<dbReference type="InterPro" id="IPR041212">
    <property type="entry name" value="Vta1_C"/>
</dbReference>
<evidence type="ECO:0000256" key="6">
    <source>
        <dbReference type="ARBA" id="ARBA00022753"/>
    </source>
</evidence>
<dbReference type="PANTHER" id="PTHR46009:SF1">
    <property type="entry name" value="VACUOLAR PROTEIN SORTING-ASSOCIATED PROTEIN VTA1 HOMOLOG"/>
    <property type="match status" value="1"/>
</dbReference>
<keyword evidence="5" id="KW-0963">Cytoplasm</keyword>
<dbReference type="Gene3D" id="1.20.5.420">
    <property type="entry name" value="Immunoglobulin FC, subunit C"/>
    <property type="match status" value="1"/>
</dbReference>
<comment type="similarity">
    <text evidence="3">Belongs to the VTA1 family.</text>
</comment>
<evidence type="ECO:0000256" key="9">
    <source>
        <dbReference type="SAM" id="MobiDB-lite"/>
    </source>
</evidence>
<dbReference type="InterPro" id="IPR023175">
    <property type="entry name" value="Vta1/CALS_N_sf"/>
</dbReference>
<dbReference type="InterPro" id="IPR044538">
    <property type="entry name" value="Vta1-like"/>
</dbReference>
<name>A0AAD5TU33_9FUNG</name>
<evidence type="ECO:0000259" key="11">
    <source>
        <dbReference type="Pfam" id="PF18097"/>
    </source>
</evidence>
<protein>
    <submittedName>
        <fullName evidence="12">Uncharacterized protein</fullName>
    </submittedName>
</protein>
<keyword evidence="4" id="KW-0813">Transport</keyword>
<organism evidence="12 13">
    <name type="scientific">Geranomyces variabilis</name>
    <dbReference type="NCBI Taxonomy" id="109894"/>
    <lineage>
        <taxon>Eukaryota</taxon>
        <taxon>Fungi</taxon>
        <taxon>Fungi incertae sedis</taxon>
        <taxon>Chytridiomycota</taxon>
        <taxon>Chytridiomycota incertae sedis</taxon>
        <taxon>Chytridiomycetes</taxon>
        <taxon>Spizellomycetales</taxon>
        <taxon>Powellomycetaceae</taxon>
        <taxon>Geranomyces</taxon>
    </lineage>
</organism>
<keyword evidence="8" id="KW-0472">Membrane</keyword>
<dbReference type="GO" id="GO:0005771">
    <property type="term" value="C:multivesicular body"/>
    <property type="evidence" value="ECO:0007669"/>
    <property type="project" value="TreeGrafter"/>
</dbReference>
<evidence type="ECO:0000256" key="4">
    <source>
        <dbReference type="ARBA" id="ARBA00022448"/>
    </source>
</evidence>
<feature type="compositionally biased region" description="Low complexity" evidence="9">
    <location>
        <begin position="220"/>
        <end position="264"/>
    </location>
</feature>
<reference evidence="12" key="1">
    <citation type="submission" date="2020-05" db="EMBL/GenBank/DDBJ databases">
        <title>Phylogenomic resolution of chytrid fungi.</title>
        <authorList>
            <person name="Stajich J.E."/>
            <person name="Amses K."/>
            <person name="Simmons R."/>
            <person name="Seto K."/>
            <person name="Myers J."/>
            <person name="Bonds A."/>
            <person name="Quandt C.A."/>
            <person name="Barry K."/>
            <person name="Liu P."/>
            <person name="Grigoriev I."/>
            <person name="Longcore J.E."/>
            <person name="James T.Y."/>
        </authorList>
    </citation>
    <scope>NUCLEOTIDE SEQUENCE</scope>
    <source>
        <strain evidence="12">JEL0379</strain>
    </source>
</reference>
<feature type="domain" description="Vta1/callose synthase N-terminal" evidence="10">
    <location>
        <begin position="13"/>
        <end position="154"/>
    </location>
</feature>
<dbReference type="Proteomes" id="UP001212152">
    <property type="component" value="Unassembled WGS sequence"/>
</dbReference>
<dbReference type="GO" id="GO:0032511">
    <property type="term" value="P:late endosome to vacuole transport via multivesicular body sorting pathway"/>
    <property type="evidence" value="ECO:0007669"/>
    <property type="project" value="InterPro"/>
</dbReference>
<gene>
    <name evidence="12" type="ORF">HDU87_000042</name>
</gene>
<keyword evidence="13" id="KW-1185">Reference proteome</keyword>
<evidence type="ECO:0000256" key="8">
    <source>
        <dbReference type="ARBA" id="ARBA00023136"/>
    </source>
</evidence>
<dbReference type="Pfam" id="PF18097">
    <property type="entry name" value="Vta1_C"/>
    <property type="match status" value="1"/>
</dbReference>
<evidence type="ECO:0000313" key="12">
    <source>
        <dbReference type="EMBL" id="KAJ3185423.1"/>
    </source>
</evidence>
<evidence type="ECO:0000256" key="2">
    <source>
        <dbReference type="ARBA" id="ARBA00004496"/>
    </source>
</evidence>
<dbReference type="Pfam" id="PF04652">
    <property type="entry name" value="Vta1"/>
    <property type="match status" value="1"/>
</dbReference>
<keyword evidence="7" id="KW-0653">Protein transport</keyword>
<dbReference type="GO" id="GO:0010008">
    <property type="term" value="C:endosome membrane"/>
    <property type="evidence" value="ECO:0007669"/>
    <property type="project" value="UniProtKB-SubCell"/>
</dbReference>
<dbReference type="PANTHER" id="PTHR46009">
    <property type="entry name" value="VACUOLAR PROTEIN SORTING-ASSOCIATED PROTEIN VTA1 HOMOLOG"/>
    <property type="match status" value="1"/>
</dbReference>
<evidence type="ECO:0000256" key="5">
    <source>
        <dbReference type="ARBA" id="ARBA00022490"/>
    </source>
</evidence>
<comment type="subcellular location">
    <subcellularLocation>
        <location evidence="2">Cytoplasm</location>
    </subcellularLocation>
    <subcellularLocation>
        <location evidence="1">Endosome membrane</location>
        <topology evidence="1">Peripheral membrane protein</topology>
    </subcellularLocation>
</comment>
<evidence type="ECO:0000256" key="3">
    <source>
        <dbReference type="ARBA" id="ARBA00007895"/>
    </source>
</evidence>
<evidence type="ECO:0000259" key="10">
    <source>
        <dbReference type="Pfam" id="PF04652"/>
    </source>
</evidence>
<comment type="caution">
    <text evidence="12">The sequence shown here is derived from an EMBL/GenBank/DDBJ whole genome shotgun (WGS) entry which is preliminary data.</text>
</comment>
<keyword evidence="6" id="KW-0967">Endosome</keyword>
<dbReference type="EMBL" id="JADGJQ010000001">
    <property type="protein sequence ID" value="KAJ3185423.1"/>
    <property type="molecule type" value="Genomic_DNA"/>
</dbReference>
<proteinExistence type="inferred from homology"/>